<feature type="non-terminal residue" evidence="1">
    <location>
        <position position="71"/>
    </location>
</feature>
<dbReference type="InterPro" id="IPR019994">
    <property type="entry name" value="Lipid-A-disac_synthase-rel_put"/>
</dbReference>
<dbReference type="PANTHER" id="PTHR39517:SF1">
    <property type="entry name" value="LIPID-A-DISACCHARIDE SYNTHASE"/>
    <property type="match status" value="1"/>
</dbReference>
<name>A0A2T1G7B1_9CYAN</name>
<evidence type="ECO:0000313" key="1">
    <source>
        <dbReference type="EMBL" id="PSB53131.1"/>
    </source>
</evidence>
<protein>
    <submittedName>
        <fullName evidence="1">Uncharacterized protein</fullName>
    </submittedName>
</protein>
<dbReference type="PANTHER" id="PTHR39517">
    <property type="entry name" value="SLL0192 PROTEIN"/>
    <property type="match status" value="1"/>
</dbReference>
<sequence>MNNIKSQIAPKKVLFISNGHGEDLNAAQILKALRQQQPQVEIGAMPIGGYGNAYRNLNVNIIGPTEFLPSG</sequence>
<accession>A0A2T1G7B1</accession>
<proteinExistence type="predicted"/>
<organism evidence="1 2">
    <name type="scientific">Chamaesiphon polymorphus CCALA 037</name>
    <dbReference type="NCBI Taxonomy" id="2107692"/>
    <lineage>
        <taxon>Bacteria</taxon>
        <taxon>Bacillati</taxon>
        <taxon>Cyanobacteriota</taxon>
        <taxon>Cyanophyceae</taxon>
        <taxon>Gomontiellales</taxon>
        <taxon>Chamaesiphonaceae</taxon>
        <taxon>Chamaesiphon</taxon>
    </lineage>
</organism>
<gene>
    <name evidence="1" type="ORF">C7B77_19850</name>
</gene>
<dbReference type="EMBL" id="PVWO01000307">
    <property type="protein sequence ID" value="PSB53131.1"/>
    <property type="molecule type" value="Genomic_DNA"/>
</dbReference>
<keyword evidence="2" id="KW-1185">Reference proteome</keyword>
<evidence type="ECO:0000313" key="2">
    <source>
        <dbReference type="Proteomes" id="UP000238937"/>
    </source>
</evidence>
<dbReference type="AlphaFoldDB" id="A0A2T1G7B1"/>
<reference evidence="1 2" key="1">
    <citation type="submission" date="2018-03" db="EMBL/GenBank/DDBJ databases">
        <title>The ancient ancestry and fast evolution of plastids.</title>
        <authorList>
            <person name="Moore K.R."/>
            <person name="Magnabosco C."/>
            <person name="Momper L."/>
            <person name="Gold D.A."/>
            <person name="Bosak T."/>
            <person name="Fournier G.P."/>
        </authorList>
    </citation>
    <scope>NUCLEOTIDE SEQUENCE [LARGE SCALE GENOMIC DNA]</scope>
    <source>
        <strain evidence="1 2">CCALA 037</strain>
    </source>
</reference>
<comment type="caution">
    <text evidence="1">The sequence shown here is derived from an EMBL/GenBank/DDBJ whole genome shotgun (WGS) entry which is preliminary data.</text>
</comment>
<dbReference type="Proteomes" id="UP000238937">
    <property type="component" value="Unassembled WGS sequence"/>
</dbReference>